<dbReference type="InterPro" id="IPR047216">
    <property type="entry name" value="Endonuclease_DUF559_bact"/>
</dbReference>
<gene>
    <name evidence="2" type="ORF">AsAng_0046350</name>
</gene>
<dbReference type="CDD" id="cd01038">
    <property type="entry name" value="Endonuclease_DUF559"/>
    <property type="match status" value="1"/>
</dbReference>
<sequence length="128" mass="15593">MDRFKQLKDNNYYYNPKLKHRGAKLRQRFTAAETYLWKEVLMARQLQGFRFLRQVPTLYYVPDFMCKELALIIEVDGKIHKYQKEQDAKRQQRLESCGFRVLRFRNEEVLNGIEEVRKTLEGWIEKNT</sequence>
<protein>
    <submittedName>
        <fullName evidence="2">DUF559 domain-containing protein</fullName>
    </submittedName>
</protein>
<accession>A0A916DVM1</accession>
<reference evidence="2" key="1">
    <citation type="submission" date="2022-09" db="EMBL/GenBank/DDBJ databases">
        <title>Aureispira anguillicida sp. nov., isolated from Leptocephalus of Japanese eel Anguilla japonica.</title>
        <authorList>
            <person name="Yuasa K."/>
            <person name="Mekata T."/>
            <person name="Ikunari K."/>
        </authorList>
    </citation>
    <scope>NUCLEOTIDE SEQUENCE</scope>
    <source>
        <strain evidence="2">EL160426</strain>
    </source>
</reference>
<dbReference type="RefSeq" id="WP_264789121.1">
    <property type="nucleotide sequence ID" value="NZ_AP026867.1"/>
</dbReference>
<dbReference type="InterPro" id="IPR011335">
    <property type="entry name" value="Restrct_endonuc-II-like"/>
</dbReference>
<dbReference type="InterPro" id="IPR007569">
    <property type="entry name" value="DUF559"/>
</dbReference>
<dbReference type="AlphaFoldDB" id="A0A916DVM1"/>
<name>A0A916DVM1_9BACT</name>
<dbReference type="Gene3D" id="3.40.960.10">
    <property type="entry name" value="VSR Endonuclease"/>
    <property type="match status" value="1"/>
</dbReference>
<dbReference type="Pfam" id="PF04480">
    <property type="entry name" value="DUF559"/>
    <property type="match status" value="1"/>
</dbReference>
<dbReference type="Proteomes" id="UP001060919">
    <property type="component" value="Chromosome"/>
</dbReference>
<dbReference type="PANTHER" id="PTHR38590:SF1">
    <property type="entry name" value="BLL0828 PROTEIN"/>
    <property type="match status" value="1"/>
</dbReference>
<evidence type="ECO:0000313" key="3">
    <source>
        <dbReference type="Proteomes" id="UP001060919"/>
    </source>
</evidence>
<keyword evidence="3" id="KW-1185">Reference proteome</keyword>
<evidence type="ECO:0000313" key="2">
    <source>
        <dbReference type="EMBL" id="BDS13872.1"/>
    </source>
</evidence>
<evidence type="ECO:0000259" key="1">
    <source>
        <dbReference type="Pfam" id="PF04480"/>
    </source>
</evidence>
<organism evidence="2 3">
    <name type="scientific">Aureispira anguillae</name>
    <dbReference type="NCBI Taxonomy" id="2864201"/>
    <lineage>
        <taxon>Bacteria</taxon>
        <taxon>Pseudomonadati</taxon>
        <taxon>Bacteroidota</taxon>
        <taxon>Saprospiria</taxon>
        <taxon>Saprospirales</taxon>
        <taxon>Saprospiraceae</taxon>
        <taxon>Aureispira</taxon>
    </lineage>
</organism>
<dbReference type="EMBL" id="AP026867">
    <property type="protein sequence ID" value="BDS13872.1"/>
    <property type="molecule type" value="Genomic_DNA"/>
</dbReference>
<proteinExistence type="predicted"/>
<dbReference type="KEGG" id="aup:AsAng_0046350"/>
<dbReference type="PANTHER" id="PTHR38590">
    <property type="entry name" value="BLL0828 PROTEIN"/>
    <property type="match status" value="1"/>
</dbReference>
<dbReference type="SUPFAM" id="SSF52980">
    <property type="entry name" value="Restriction endonuclease-like"/>
    <property type="match status" value="1"/>
</dbReference>
<feature type="domain" description="DUF559" evidence="1">
    <location>
        <begin position="18"/>
        <end position="119"/>
    </location>
</feature>